<protein>
    <submittedName>
        <fullName evidence="2">Uncharacterized protein</fullName>
    </submittedName>
</protein>
<evidence type="ECO:0000256" key="1">
    <source>
        <dbReference type="SAM" id="MobiDB-lite"/>
    </source>
</evidence>
<dbReference type="AlphaFoldDB" id="A0A840IJ50"/>
<name>A0A840IJ50_9ACTN</name>
<dbReference type="RefSeq" id="WP_183345123.1">
    <property type="nucleotide sequence ID" value="NZ_JACHNU010000008.1"/>
</dbReference>
<reference evidence="2 3" key="1">
    <citation type="submission" date="2020-08" db="EMBL/GenBank/DDBJ databases">
        <title>Genomic Encyclopedia of Archaeal and Bacterial Type Strains, Phase II (KMG-II): from individual species to whole genera.</title>
        <authorList>
            <person name="Goeker M."/>
        </authorList>
    </citation>
    <scope>NUCLEOTIDE SEQUENCE [LARGE SCALE GENOMIC DNA]</scope>
    <source>
        <strain evidence="2 3">DSM 23288</strain>
    </source>
</reference>
<proteinExistence type="predicted"/>
<accession>A0A840IJ50</accession>
<evidence type="ECO:0000313" key="3">
    <source>
        <dbReference type="Proteomes" id="UP000585272"/>
    </source>
</evidence>
<feature type="region of interest" description="Disordered" evidence="1">
    <location>
        <begin position="190"/>
        <end position="210"/>
    </location>
</feature>
<evidence type="ECO:0000313" key="2">
    <source>
        <dbReference type="EMBL" id="MBB4664786.1"/>
    </source>
</evidence>
<organism evidence="2 3">
    <name type="scientific">Conexibacter arvalis</name>
    <dbReference type="NCBI Taxonomy" id="912552"/>
    <lineage>
        <taxon>Bacteria</taxon>
        <taxon>Bacillati</taxon>
        <taxon>Actinomycetota</taxon>
        <taxon>Thermoleophilia</taxon>
        <taxon>Solirubrobacterales</taxon>
        <taxon>Conexibacteraceae</taxon>
        <taxon>Conexibacter</taxon>
    </lineage>
</organism>
<gene>
    <name evidence="2" type="ORF">BDZ31_004401</name>
</gene>
<dbReference type="EMBL" id="JACHNU010000008">
    <property type="protein sequence ID" value="MBB4664786.1"/>
    <property type="molecule type" value="Genomic_DNA"/>
</dbReference>
<dbReference type="Proteomes" id="UP000585272">
    <property type="component" value="Unassembled WGS sequence"/>
</dbReference>
<sequence length="230" mass="24024">MADVHALFDAFVAADRGPAPADPHRFLDQVAGLDRRELELLIDGYLQRAPRRTVSPEVLRAAHPAGVAAGAARTSDRVERAFAGASGSWPVLLPRLREAARLPRRALVDALSSRLGVEDETERVAAYYHEMERGLLPADGVSDRVLVALAALLGESAERLRAAGRAIAPPAAVPGRDGTLAAAAFARTATPDEELAPPAEPAVKRPQSGRQAGALVDALFTGGPDAGATA</sequence>
<comment type="caution">
    <text evidence="2">The sequence shown here is derived from an EMBL/GenBank/DDBJ whole genome shotgun (WGS) entry which is preliminary data.</text>
</comment>
<keyword evidence="3" id="KW-1185">Reference proteome</keyword>